<dbReference type="PANTHER" id="PTHR42767">
    <property type="entry name" value="ENDO-BETA-1,6-GALACTANASE"/>
    <property type="match status" value="1"/>
</dbReference>
<reference evidence="3 4" key="1">
    <citation type="submission" date="2017-02" db="EMBL/GenBank/DDBJ databases">
        <authorList>
            <person name="Peterson S.W."/>
        </authorList>
    </citation>
    <scope>NUCLEOTIDE SEQUENCE [LARGE SCALE GENOMIC DNA]</scope>
    <source>
        <strain evidence="3 4">ATCC 51222</strain>
    </source>
</reference>
<dbReference type="SUPFAM" id="SSF51445">
    <property type="entry name" value="(Trans)glycosidases"/>
    <property type="match status" value="1"/>
</dbReference>
<dbReference type="STRING" id="290054.SAMN02745114_00226"/>
<dbReference type="PROSITE" id="PS51257">
    <property type="entry name" value="PROKAR_LIPOPROTEIN"/>
    <property type="match status" value="1"/>
</dbReference>
<dbReference type="RefSeq" id="WP_078767731.1">
    <property type="nucleotide sequence ID" value="NZ_FUWW01000002.1"/>
</dbReference>
<proteinExistence type="predicted"/>
<protein>
    <submittedName>
        <fullName evidence="3">O-Glycosyl hydrolase family 30</fullName>
    </submittedName>
</protein>
<dbReference type="InterPro" id="IPR039743">
    <property type="entry name" value="6GAL/EXGAL"/>
</dbReference>
<feature type="domain" description="Endo-beta-1,6-galactanase-like" evidence="1">
    <location>
        <begin position="2"/>
        <end position="330"/>
    </location>
</feature>
<dbReference type="InterPro" id="IPR017853">
    <property type="entry name" value="GH"/>
</dbReference>
<keyword evidence="4" id="KW-1185">Reference proteome</keyword>
<evidence type="ECO:0000259" key="1">
    <source>
        <dbReference type="Pfam" id="PF14587"/>
    </source>
</evidence>
<dbReference type="GO" id="GO:0004553">
    <property type="term" value="F:hydrolase activity, hydrolyzing O-glycosyl compounds"/>
    <property type="evidence" value="ECO:0007669"/>
    <property type="project" value="InterPro"/>
</dbReference>
<dbReference type="Pfam" id="PF17189">
    <property type="entry name" value="Glyco_hydro_30C"/>
    <property type="match status" value="1"/>
</dbReference>
<sequence>MKINLKEAEKLHTLKGWGTSACWWSQACPKGETADKIAHLLYDSDGLNLNIYRYNIGGGTDMNNYRVENPWRITESFLQYDRETEKFNWDFSKDSNAVNMMKKSLELGNIDTLILFANSPHYSQCSTGQASGSFLYSTCNIPKMNYKKFVNYILDVAQHFLDEGYPVKYISPINEPQWKWGGPFVWQEGCHYETEELVEIFRMFAEEIILRDMPVKLYGPESGQYLGKTPEYLAALTADEMIMKVLDVFAVHSYHSDNRPEERYEFKELCVDTYPSLRFDMSEWCELPNKSHTKDFKGALITARIIGQDIVYSGCVSWTSWVAVNNFSIKEDGFDYSDAMITADFDFSDWYVAKRYYGFAHFSKFVPVGSVVLDFGFRPSEDNNDFNVFAFLTPDNKTVLVAVNEGENQSVTIDGDFYTMQIITSVQDDELKEVYNGEFKNQIEIGSDSIVTVVVE</sequence>
<dbReference type="AlphaFoldDB" id="A0A1T4K192"/>
<accession>A0A1T4K192</accession>
<dbReference type="OrthoDB" id="9760056at2"/>
<dbReference type="PANTHER" id="PTHR42767:SF1">
    <property type="entry name" value="ENDO-BETA-1,6-GALACTANASE-LIKE DOMAIN-CONTAINING PROTEIN"/>
    <property type="match status" value="1"/>
</dbReference>
<evidence type="ECO:0000313" key="3">
    <source>
        <dbReference type="EMBL" id="SJZ36087.1"/>
    </source>
</evidence>
<dbReference type="InterPro" id="IPR033452">
    <property type="entry name" value="GH30_C"/>
</dbReference>
<gene>
    <name evidence="3" type="ORF">SAMN02745114_00226</name>
</gene>
<organism evidence="3 4">
    <name type="scientific">Eubacterium coprostanoligenes</name>
    <dbReference type="NCBI Taxonomy" id="290054"/>
    <lineage>
        <taxon>Bacteria</taxon>
        <taxon>Bacillati</taxon>
        <taxon>Bacillota</taxon>
        <taxon>Clostridia</taxon>
        <taxon>Eubacteriales</taxon>
        <taxon>Eubacteriaceae</taxon>
        <taxon>Eubacterium</taxon>
    </lineage>
</organism>
<dbReference type="EMBL" id="FUWW01000002">
    <property type="protein sequence ID" value="SJZ36087.1"/>
    <property type="molecule type" value="Genomic_DNA"/>
</dbReference>
<dbReference type="Gene3D" id="3.20.20.80">
    <property type="entry name" value="Glycosidases"/>
    <property type="match status" value="1"/>
</dbReference>
<feature type="domain" description="Glycosyl hydrolase family 30 beta sandwich" evidence="2">
    <location>
        <begin position="381"/>
        <end position="414"/>
    </location>
</feature>
<evidence type="ECO:0000259" key="2">
    <source>
        <dbReference type="Pfam" id="PF17189"/>
    </source>
</evidence>
<dbReference type="Proteomes" id="UP000190657">
    <property type="component" value="Unassembled WGS sequence"/>
</dbReference>
<evidence type="ECO:0000313" key="4">
    <source>
        <dbReference type="Proteomes" id="UP000190657"/>
    </source>
</evidence>
<keyword evidence="3" id="KW-0378">Hydrolase</keyword>
<dbReference type="Pfam" id="PF14587">
    <property type="entry name" value="Glyco_hydr_30_2"/>
    <property type="match status" value="1"/>
</dbReference>
<name>A0A1T4K192_9FIRM</name>
<dbReference type="InterPro" id="IPR039514">
    <property type="entry name" value="6GAL-like"/>
</dbReference>